<dbReference type="Pfam" id="PF00187">
    <property type="entry name" value="Chitin_bind_1"/>
    <property type="match status" value="1"/>
</dbReference>
<dbReference type="InterPro" id="IPR001002">
    <property type="entry name" value="Chitin-bd_1"/>
</dbReference>
<keyword evidence="3" id="KW-0812">Transmembrane</keyword>
<reference evidence="6" key="1">
    <citation type="journal article" date="2020" name="Stud. Mycol.">
        <title>101 Dothideomycetes genomes: a test case for predicting lifestyles and emergence of pathogens.</title>
        <authorList>
            <person name="Haridas S."/>
            <person name="Albert R."/>
            <person name="Binder M."/>
            <person name="Bloem J."/>
            <person name="Labutti K."/>
            <person name="Salamov A."/>
            <person name="Andreopoulos B."/>
            <person name="Baker S."/>
            <person name="Barry K."/>
            <person name="Bills G."/>
            <person name="Bluhm B."/>
            <person name="Cannon C."/>
            <person name="Castanera R."/>
            <person name="Culley D."/>
            <person name="Daum C."/>
            <person name="Ezra D."/>
            <person name="Gonzalez J."/>
            <person name="Henrissat B."/>
            <person name="Kuo A."/>
            <person name="Liang C."/>
            <person name="Lipzen A."/>
            <person name="Lutzoni F."/>
            <person name="Magnuson J."/>
            <person name="Mondo S."/>
            <person name="Nolan M."/>
            <person name="Ohm R."/>
            <person name="Pangilinan J."/>
            <person name="Park H.-J."/>
            <person name="Ramirez L."/>
            <person name="Alfaro M."/>
            <person name="Sun H."/>
            <person name="Tritt A."/>
            <person name="Yoshinaga Y."/>
            <person name="Zwiers L.-H."/>
            <person name="Turgeon B."/>
            <person name="Goodwin S."/>
            <person name="Spatafora J."/>
            <person name="Crous P."/>
            <person name="Grigoriev I."/>
        </authorList>
    </citation>
    <scope>NUCLEOTIDE SEQUENCE</scope>
    <source>
        <strain evidence="6">CBS 115976</strain>
    </source>
</reference>
<dbReference type="CDD" id="cd00035">
    <property type="entry name" value="ChtBD1"/>
    <property type="match status" value="1"/>
</dbReference>
<evidence type="ECO:0000313" key="6">
    <source>
        <dbReference type="EMBL" id="KAF2666340.1"/>
    </source>
</evidence>
<sequence length="172" mass="18269">MRWHLLPTLLCFLLATITPLGYAQNETEGIECGIHNGGAKCGPNEGCCSHYGWCGFTNAHCLDTNRCQRGYGECSNGTVTSTSPSPATATSQPAKNGPLSDKAIIAIATVGGSIVIACLVVLVCCCMQRNNHRHQRQMANDFLGRPAPLQIGQGPVQRLIGGRPGRVYGVDD</sequence>
<dbReference type="Gene3D" id="3.30.60.10">
    <property type="entry name" value="Endochitinase-like"/>
    <property type="match status" value="1"/>
</dbReference>
<keyword evidence="2" id="KW-1015">Disulfide bond</keyword>
<dbReference type="GO" id="GO:0008061">
    <property type="term" value="F:chitin binding"/>
    <property type="evidence" value="ECO:0007669"/>
    <property type="project" value="UniProtKB-UniRule"/>
</dbReference>
<feature type="signal peptide" evidence="4">
    <location>
        <begin position="1"/>
        <end position="23"/>
    </location>
</feature>
<evidence type="ECO:0000259" key="5">
    <source>
        <dbReference type="PROSITE" id="PS50941"/>
    </source>
</evidence>
<keyword evidence="1 2" id="KW-0147">Chitin-binding</keyword>
<dbReference type="EMBL" id="MU004239">
    <property type="protein sequence ID" value="KAF2666340.1"/>
    <property type="molecule type" value="Genomic_DNA"/>
</dbReference>
<keyword evidence="3" id="KW-1133">Transmembrane helix</keyword>
<evidence type="ECO:0000313" key="7">
    <source>
        <dbReference type="Proteomes" id="UP000799302"/>
    </source>
</evidence>
<evidence type="ECO:0000256" key="1">
    <source>
        <dbReference type="ARBA" id="ARBA00022669"/>
    </source>
</evidence>
<protein>
    <recommendedName>
        <fullName evidence="5">Chitin-binding type-1 domain-containing protein</fullName>
    </recommendedName>
</protein>
<feature type="chain" id="PRO_5025518051" description="Chitin-binding type-1 domain-containing protein" evidence="4">
    <location>
        <begin position="24"/>
        <end position="172"/>
    </location>
</feature>
<dbReference type="InterPro" id="IPR036861">
    <property type="entry name" value="Endochitinase-like_sf"/>
</dbReference>
<evidence type="ECO:0000256" key="3">
    <source>
        <dbReference type="SAM" id="Phobius"/>
    </source>
</evidence>
<evidence type="ECO:0000256" key="4">
    <source>
        <dbReference type="SAM" id="SignalP"/>
    </source>
</evidence>
<proteinExistence type="predicted"/>
<accession>A0A6A6U336</accession>
<dbReference type="PROSITE" id="PS50941">
    <property type="entry name" value="CHIT_BIND_I_2"/>
    <property type="match status" value="1"/>
</dbReference>
<comment type="caution">
    <text evidence="2">Lacks conserved residue(s) required for the propagation of feature annotation.</text>
</comment>
<feature type="transmembrane region" description="Helical" evidence="3">
    <location>
        <begin position="103"/>
        <end position="127"/>
    </location>
</feature>
<keyword evidence="4" id="KW-0732">Signal</keyword>
<name>A0A6A6U336_9PEZI</name>
<feature type="domain" description="Chitin-binding type-1" evidence="5">
    <location>
        <begin position="29"/>
        <end position="76"/>
    </location>
</feature>
<organism evidence="6 7">
    <name type="scientific">Microthyrium microscopicum</name>
    <dbReference type="NCBI Taxonomy" id="703497"/>
    <lineage>
        <taxon>Eukaryota</taxon>
        <taxon>Fungi</taxon>
        <taxon>Dikarya</taxon>
        <taxon>Ascomycota</taxon>
        <taxon>Pezizomycotina</taxon>
        <taxon>Dothideomycetes</taxon>
        <taxon>Dothideomycetes incertae sedis</taxon>
        <taxon>Microthyriales</taxon>
        <taxon>Microthyriaceae</taxon>
        <taxon>Microthyrium</taxon>
    </lineage>
</organism>
<dbReference type="OrthoDB" id="5985073at2759"/>
<dbReference type="Proteomes" id="UP000799302">
    <property type="component" value="Unassembled WGS sequence"/>
</dbReference>
<dbReference type="SMART" id="SM00270">
    <property type="entry name" value="ChtBD1"/>
    <property type="match status" value="1"/>
</dbReference>
<feature type="disulfide bond" evidence="2">
    <location>
        <begin position="47"/>
        <end position="61"/>
    </location>
</feature>
<gene>
    <name evidence="6" type="ORF">BT63DRAFT_56418</name>
</gene>
<keyword evidence="3" id="KW-0472">Membrane</keyword>
<keyword evidence="7" id="KW-1185">Reference proteome</keyword>
<dbReference type="AlphaFoldDB" id="A0A6A6U336"/>
<evidence type="ECO:0000256" key="2">
    <source>
        <dbReference type="PROSITE-ProRule" id="PRU00261"/>
    </source>
</evidence>
<dbReference type="SUPFAM" id="SSF57016">
    <property type="entry name" value="Plant lectins/antimicrobial peptides"/>
    <property type="match status" value="1"/>
</dbReference>